<dbReference type="Proteomes" id="UP000177354">
    <property type="component" value="Unassembled WGS sequence"/>
</dbReference>
<proteinExistence type="predicted"/>
<feature type="transmembrane region" description="Helical" evidence="1">
    <location>
        <begin position="87"/>
        <end position="110"/>
    </location>
</feature>
<keyword evidence="1" id="KW-1133">Transmembrane helix</keyword>
<feature type="transmembrane region" description="Helical" evidence="1">
    <location>
        <begin position="64"/>
        <end position="80"/>
    </location>
</feature>
<name>A0A1F5Z1A0_9BACT</name>
<evidence type="ECO:0000313" key="3">
    <source>
        <dbReference type="Proteomes" id="UP000177354"/>
    </source>
</evidence>
<keyword evidence="1" id="KW-0812">Transmembrane</keyword>
<evidence type="ECO:0000313" key="2">
    <source>
        <dbReference type="EMBL" id="OGG06211.1"/>
    </source>
</evidence>
<accession>A0A1F5Z1A0</accession>
<reference evidence="2 3" key="1">
    <citation type="journal article" date="2016" name="Nat. Commun.">
        <title>Thousands of microbial genomes shed light on interconnected biogeochemical processes in an aquifer system.</title>
        <authorList>
            <person name="Anantharaman K."/>
            <person name="Brown C.T."/>
            <person name="Hug L.A."/>
            <person name="Sharon I."/>
            <person name="Castelle C.J."/>
            <person name="Probst A.J."/>
            <person name="Thomas B.C."/>
            <person name="Singh A."/>
            <person name="Wilkins M.J."/>
            <person name="Karaoz U."/>
            <person name="Brodie E.L."/>
            <person name="Williams K.H."/>
            <person name="Hubbard S.S."/>
            <person name="Banfield J.F."/>
        </authorList>
    </citation>
    <scope>NUCLEOTIDE SEQUENCE [LARGE SCALE GENOMIC DNA]</scope>
</reference>
<keyword evidence="1" id="KW-0472">Membrane</keyword>
<dbReference type="EMBL" id="MFJF01000018">
    <property type="protein sequence ID" value="OGG06211.1"/>
    <property type="molecule type" value="Genomic_DNA"/>
</dbReference>
<dbReference type="AlphaFoldDB" id="A0A1F5Z1A0"/>
<protein>
    <submittedName>
        <fullName evidence="2">Uncharacterized protein</fullName>
    </submittedName>
</protein>
<evidence type="ECO:0000256" key="1">
    <source>
        <dbReference type="SAM" id="Phobius"/>
    </source>
</evidence>
<organism evidence="2 3">
    <name type="scientific">Candidatus Gottesmanbacteria bacterium RIFCSPHIGHO2_01_FULL_40_15</name>
    <dbReference type="NCBI Taxonomy" id="1798376"/>
    <lineage>
        <taxon>Bacteria</taxon>
        <taxon>Candidatus Gottesmaniibacteriota</taxon>
    </lineage>
</organism>
<feature type="transmembrane region" description="Helical" evidence="1">
    <location>
        <begin position="41"/>
        <end position="58"/>
    </location>
</feature>
<comment type="caution">
    <text evidence="2">The sequence shown here is derived from an EMBL/GenBank/DDBJ whole genome shotgun (WGS) entry which is preliminary data.</text>
</comment>
<sequence length="116" mass="13003">MKSFACRMQVSPDDFPVTRKNMPPLQRYLEKKKKKMNMHQFQNYILAFSVGFLIGFIVGKPILAIIGLVILALLTALAFARSNGEVIFCISLVTFGVFLGSLLGSMVPFWSLPFLL</sequence>
<gene>
    <name evidence="2" type="ORF">A2777_06435</name>
</gene>